<dbReference type="KEGG" id="jpo:G7058_01770"/>
<keyword evidence="6" id="KW-1185">Reference proteome</keyword>
<keyword evidence="3 4" id="KW-0119">Carbohydrate metabolism</keyword>
<evidence type="ECO:0000256" key="1">
    <source>
        <dbReference type="ARBA" id="ARBA00022801"/>
    </source>
</evidence>
<proteinExistence type="inferred from homology"/>
<reference evidence="5 6" key="1">
    <citation type="journal article" date="2017" name="Int. J. Syst. Evol. Microbiol.">
        <title>Jeotgalibaca porci sp. nov. and Jeotgalibaca arthritidis sp. nov., isolated from pigs, and emended description of the genus Jeotgalibaca.</title>
        <authorList>
            <person name="Zamora L."/>
            <person name="Perez-Sancho M."/>
            <person name="Dominguez L."/>
            <person name="Fernandez-Garayzabal J.F."/>
            <person name="Vela A.I."/>
        </authorList>
    </citation>
    <scope>NUCLEOTIDE SEQUENCE [LARGE SCALE GENOMIC DNA]</scope>
    <source>
        <strain evidence="5 6">CCUG 69148</strain>
    </source>
</reference>
<name>A0A6G7WKA3_9LACT</name>
<dbReference type="HAMAP" id="MF_01854">
    <property type="entry name" value="FBPase_class3"/>
    <property type="match status" value="1"/>
</dbReference>
<dbReference type="GO" id="GO:0042132">
    <property type="term" value="F:fructose 1,6-bisphosphate 1-phosphatase activity"/>
    <property type="evidence" value="ECO:0007669"/>
    <property type="project" value="UniProtKB-UniRule"/>
</dbReference>
<protein>
    <recommendedName>
        <fullName evidence="4">Fructose-1,6-bisphosphatase class 3</fullName>
        <shortName evidence="4">FBPase class 3</shortName>
        <ecNumber evidence="4">3.1.3.11</ecNumber>
    </recommendedName>
    <alternativeName>
        <fullName evidence="4">D-fructose-1,6-bisphosphate 1-phosphohydrolase class 3</fullName>
    </alternativeName>
</protein>
<dbReference type="Gene3D" id="3.60.21.10">
    <property type="match status" value="1"/>
</dbReference>
<dbReference type="Proteomes" id="UP000501830">
    <property type="component" value="Chromosome"/>
</dbReference>
<comment type="pathway">
    <text evidence="4">Carbohydrate biosynthesis; gluconeogenesis.</text>
</comment>
<organism evidence="5 6">
    <name type="scientific">Jeotgalibaca porci</name>
    <dbReference type="NCBI Taxonomy" id="1868793"/>
    <lineage>
        <taxon>Bacteria</taxon>
        <taxon>Bacillati</taxon>
        <taxon>Bacillota</taxon>
        <taxon>Bacilli</taxon>
        <taxon>Lactobacillales</taxon>
        <taxon>Carnobacteriaceae</taxon>
        <taxon>Jeotgalibaca</taxon>
    </lineage>
</organism>
<dbReference type="InterPro" id="IPR009164">
    <property type="entry name" value="FBPtase_class3"/>
</dbReference>
<dbReference type="EC" id="3.1.3.11" evidence="4"/>
<keyword evidence="1 4" id="KW-0378">Hydrolase</keyword>
<dbReference type="AlphaFoldDB" id="A0A6G7WKA3"/>
<dbReference type="Pfam" id="PF06874">
    <property type="entry name" value="FBPase_2"/>
    <property type="match status" value="1"/>
</dbReference>
<sequence length="690" mass="79480">MTIFCFGLLISSLKSYDRVIRTEYENGVGLVVVDKDKYLKLLSKQYSTIADTVTEIINLEAIMNLPKATEHFISDLHGEYDAVQHVLRNGSGNIKEKIREIFQGRLSTREMNQLATIVYYPEEKVDLIVSELTSREEIEEFYTLTVTRITELCAFVVSKYTRSKVRKALPPDYAYIIEELLFKDTIMSNKEHYYDKIINTVISLNRGKQLIAAFAHVIQRLVVDHIHVVGDIYDRGPYPDKIIDTLMDGHELDIQWGNHDVLWMGAASGSAACMANVIRISARYDNLEIIEDAYGISLRPLMTFSEMVYPEDRYEPFLPKVNPDSDDEIYQEEIRQIAKMNQAISIIQFKLEGAIIKRHPEFEMEASLLLDKINHDEGTVTIDGKVYPLRCDYFPTIDPNDPYALTEEEKLVVNRLMEGFLNSERLHKHVQFLYSKGSLYLKYNDNLLFHGCVPINDDLTFMEMTIHNKKYKGKALLDEYEDILRKGYLNREAGSDNNRYLDYVWYQWEGKASSLFGKDKMTTFERLYVEDKATHFEHKNAYYKQRHNIELCNMILTEFGLDSCKGHIINGHTPVKENRGENPLKANGKLIVIDGGFSKAYQATTGLAGYTLLYNSFGMQLVSHQPFTSVKDALVNESDIVSTRRIVDKELERKTVRETDVGQRLTEQVNDLQALLAAYYDGRLVEKVSK</sequence>
<comment type="similarity">
    <text evidence="4">Belongs to the FBPase class 3 family.</text>
</comment>
<accession>A0A6G7WKA3</accession>
<dbReference type="PIRSF" id="PIRSF000906">
    <property type="entry name" value="FBPtase_Bacill"/>
    <property type="match status" value="1"/>
</dbReference>
<comment type="catalytic activity">
    <reaction evidence="4">
        <text>beta-D-fructose 1,6-bisphosphate + H2O = beta-D-fructose 6-phosphate + phosphate</text>
        <dbReference type="Rhea" id="RHEA:11064"/>
        <dbReference type="ChEBI" id="CHEBI:15377"/>
        <dbReference type="ChEBI" id="CHEBI:32966"/>
        <dbReference type="ChEBI" id="CHEBI:43474"/>
        <dbReference type="ChEBI" id="CHEBI:57634"/>
        <dbReference type="EC" id="3.1.3.11"/>
    </reaction>
</comment>
<evidence type="ECO:0000256" key="4">
    <source>
        <dbReference type="HAMAP-Rule" id="MF_01854"/>
    </source>
</evidence>
<dbReference type="InterPro" id="IPR029052">
    <property type="entry name" value="Metallo-depent_PP-like"/>
</dbReference>
<dbReference type="EMBL" id="CP049889">
    <property type="protein sequence ID" value="QIK52647.1"/>
    <property type="molecule type" value="Genomic_DNA"/>
</dbReference>
<evidence type="ECO:0000256" key="2">
    <source>
        <dbReference type="ARBA" id="ARBA00023211"/>
    </source>
</evidence>
<evidence type="ECO:0000256" key="3">
    <source>
        <dbReference type="ARBA" id="ARBA00023277"/>
    </source>
</evidence>
<dbReference type="UniPathway" id="UPA00138"/>
<gene>
    <name evidence="4" type="primary">fbp</name>
    <name evidence="5" type="ORF">G7058_01770</name>
</gene>
<evidence type="ECO:0000313" key="6">
    <source>
        <dbReference type="Proteomes" id="UP000501830"/>
    </source>
</evidence>
<dbReference type="SUPFAM" id="SSF56300">
    <property type="entry name" value="Metallo-dependent phosphatases"/>
    <property type="match status" value="1"/>
</dbReference>
<comment type="cofactor">
    <cofactor evidence="4">
        <name>Mn(2+)</name>
        <dbReference type="ChEBI" id="CHEBI:29035"/>
    </cofactor>
</comment>
<dbReference type="GO" id="GO:0006094">
    <property type="term" value="P:gluconeogenesis"/>
    <property type="evidence" value="ECO:0007669"/>
    <property type="project" value="UniProtKB-UniRule"/>
</dbReference>
<evidence type="ECO:0000313" key="5">
    <source>
        <dbReference type="EMBL" id="QIK52647.1"/>
    </source>
</evidence>
<keyword evidence="2 4" id="KW-0464">Manganese</keyword>